<dbReference type="Proteomes" id="UP001287356">
    <property type="component" value="Unassembled WGS sequence"/>
</dbReference>
<comment type="caution">
    <text evidence="1">The sequence shown here is derived from an EMBL/GenBank/DDBJ whole genome shotgun (WGS) entry which is preliminary data.</text>
</comment>
<name>A0AAE0NB78_9PEZI</name>
<reference evidence="1" key="1">
    <citation type="journal article" date="2023" name="Mol. Phylogenet. Evol.">
        <title>Genome-scale phylogeny and comparative genomics of the fungal order Sordariales.</title>
        <authorList>
            <person name="Hensen N."/>
            <person name="Bonometti L."/>
            <person name="Westerberg I."/>
            <person name="Brannstrom I.O."/>
            <person name="Guillou S."/>
            <person name="Cros-Aarteil S."/>
            <person name="Calhoun S."/>
            <person name="Haridas S."/>
            <person name="Kuo A."/>
            <person name="Mondo S."/>
            <person name="Pangilinan J."/>
            <person name="Riley R."/>
            <person name="LaButti K."/>
            <person name="Andreopoulos B."/>
            <person name="Lipzen A."/>
            <person name="Chen C."/>
            <person name="Yan M."/>
            <person name="Daum C."/>
            <person name="Ng V."/>
            <person name="Clum A."/>
            <person name="Steindorff A."/>
            <person name="Ohm R.A."/>
            <person name="Martin F."/>
            <person name="Silar P."/>
            <person name="Natvig D.O."/>
            <person name="Lalanne C."/>
            <person name="Gautier V."/>
            <person name="Ament-Velasquez S.L."/>
            <person name="Kruys A."/>
            <person name="Hutchinson M.I."/>
            <person name="Powell A.J."/>
            <person name="Barry K."/>
            <person name="Miller A.N."/>
            <person name="Grigoriev I.V."/>
            <person name="Debuchy R."/>
            <person name="Gladieux P."/>
            <person name="Hiltunen Thoren M."/>
            <person name="Johannesson H."/>
        </authorList>
    </citation>
    <scope>NUCLEOTIDE SEQUENCE</scope>
    <source>
        <strain evidence="1">CBS 958.72</strain>
    </source>
</reference>
<organism evidence="1 2">
    <name type="scientific">Lasiosphaeria ovina</name>
    <dbReference type="NCBI Taxonomy" id="92902"/>
    <lineage>
        <taxon>Eukaryota</taxon>
        <taxon>Fungi</taxon>
        <taxon>Dikarya</taxon>
        <taxon>Ascomycota</taxon>
        <taxon>Pezizomycotina</taxon>
        <taxon>Sordariomycetes</taxon>
        <taxon>Sordariomycetidae</taxon>
        <taxon>Sordariales</taxon>
        <taxon>Lasiosphaeriaceae</taxon>
        <taxon>Lasiosphaeria</taxon>
    </lineage>
</organism>
<dbReference type="PANTHER" id="PTHR40780:SF3">
    <property type="entry name" value="DUF3669 DOMAIN-CONTAINING PROTEIN"/>
    <property type="match status" value="1"/>
</dbReference>
<sequence>MEIVAEPSEPPSTTPLKRIGYGSCGSVWASPSANIDSRALAAVLKRGDGLPERSLAHEAQMHRHILATLTSTTLTSPTTSLFNIPQHIAFLQPSSPSPSWPHILPRLPHGPAPCDALVSERIIFMSLPHCDCTRRFLATTFWRGPRGLVDAVVGAKANEHCLVRPSLGRRRHHQERSRPPPISLRNFPLHADQMEALGLPTQAYEAAMADALAFLPAYVLARPRSHSSPAHAQVFTGAEDTALVGAHALWVLDFDCCGPRRSASGGMILSTRARTGGATRTGALKTQAVRKLPEQLVARIVETVGGYAKGVPVPR</sequence>
<proteinExistence type="predicted"/>
<dbReference type="EMBL" id="JAULSN010000003">
    <property type="protein sequence ID" value="KAK3376888.1"/>
    <property type="molecule type" value="Genomic_DNA"/>
</dbReference>
<dbReference type="AlphaFoldDB" id="A0AAE0NB78"/>
<reference evidence="1" key="2">
    <citation type="submission" date="2023-06" db="EMBL/GenBank/DDBJ databases">
        <authorList>
            <consortium name="Lawrence Berkeley National Laboratory"/>
            <person name="Haridas S."/>
            <person name="Hensen N."/>
            <person name="Bonometti L."/>
            <person name="Westerberg I."/>
            <person name="Brannstrom I.O."/>
            <person name="Guillou S."/>
            <person name="Cros-Aarteil S."/>
            <person name="Calhoun S."/>
            <person name="Kuo A."/>
            <person name="Mondo S."/>
            <person name="Pangilinan J."/>
            <person name="Riley R."/>
            <person name="Labutti K."/>
            <person name="Andreopoulos B."/>
            <person name="Lipzen A."/>
            <person name="Chen C."/>
            <person name="Yanf M."/>
            <person name="Daum C."/>
            <person name="Ng V."/>
            <person name="Clum A."/>
            <person name="Steindorff A."/>
            <person name="Ohm R."/>
            <person name="Martin F."/>
            <person name="Silar P."/>
            <person name="Natvig D."/>
            <person name="Lalanne C."/>
            <person name="Gautier V."/>
            <person name="Ament-Velasquez S.L."/>
            <person name="Kruys A."/>
            <person name="Hutchinson M.I."/>
            <person name="Powell A.J."/>
            <person name="Barry K."/>
            <person name="Miller A.N."/>
            <person name="Grigoriev I.V."/>
            <person name="Debuchy R."/>
            <person name="Gladieux P."/>
            <person name="Thoren M.H."/>
            <person name="Johannesson H."/>
        </authorList>
    </citation>
    <scope>NUCLEOTIDE SEQUENCE</scope>
    <source>
        <strain evidence="1">CBS 958.72</strain>
    </source>
</reference>
<dbReference type="PANTHER" id="PTHR40780">
    <property type="entry name" value="DUF3669 DOMAIN-CONTAINING PROTEIN"/>
    <property type="match status" value="1"/>
</dbReference>
<evidence type="ECO:0000313" key="1">
    <source>
        <dbReference type="EMBL" id="KAK3376888.1"/>
    </source>
</evidence>
<evidence type="ECO:0000313" key="2">
    <source>
        <dbReference type="Proteomes" id="UP001287356"/>
    </source>
</evidence>
<protein>
    <recommendedName>
        <fullName evidence="3">DUF3669 domain-containing protein</fullName>
    </recommendedName>
</protein>
<keyword evidence="2" id="KW-1185">Reference proteome</keyword>
<accession>A0AAE0NB78</accession>
<gene>
    <name evidence="1" type="ORF">B0T24DRAFT_677747</name>
</gene>
<evidence type="ECO:0008006" key="3">
    <source>
        <dbReference type="Google" id="ProtNLM"/>
    </source>
</evidence>